<sequence>MYTKEFKDKKVDVFAPGEDIISLYFKNKMTLDTGVSFATAYTSGYAALLIQENRLDHKCCNQKQIKHQIQENLQIKKKIKKSILKRYMMNRLFYLY</sequence>
<dbReference type="InterPro" id="IPR000209">
    <property type="entry name" value="Peptidase_S8/S53_dom"/>
</dbReference>
<feature type="domain" description="Peptidase S8/S53" evidence="1">
    <location>
        <begin position="8"/>
        <end position="72"/>
    </location>
</feature>
<gene>
    <name evidence="2" type="ORF">GMB86_07715</name>
</gene>
<evidence type="ECO:0000259" key="1">
    <source>
        <dbReference type="Pfam" id="PF00082"/>
    </source>
</evidence>
<keyword evidence="3" id="KW-1185">Reference proteome</keyword>
<protein>
    <submittedName>
        <fullName evidence="2">S8 family serine peptidase</fullName>
    </submittedName>
</protein>
<evidence type="ECO:0000313" key="2">
    <source>
        <dbReference type="EMBL" id="MTT31896.1"/>
    </source>
</evidence>
<name>A0A6N8CUQ6_9BACI</name>
<dbReference type="GO" id="GO:0006508">
    <property type="term" value="P:proteolysis"/>
    <property type="evidence" value="ECO:0007669"/>
    <property type="project" value="InterPro"/>
</dbReference>
<dbReference type="AlphaFoldDB" id="A0A6N8CUQ6"/>
<proteinExistence type="predicted"/>
<evidence type="ECO:0000313" key="3">
    <source>
        <dbReference type="Proteomes" id="UP000440978"/>
    </source>
</evidence>
<organism evidence="2 3">
    <name type="scientific">Terrilactibacillus tamarindi</name>
    <dbReference type="NCBI Taxonomy" id="2599694"/>
    <lineage>
        <taxon>Bacteria</taxon>
        <taxon>Bacillati</taxon>
        <taxon>Bacillota</taxon>
        <taxon>Bacilli</taxon>
        <taxon>Bacillales</taxon>
        <taxon>Bacillaceae</taxon>
        <taxon>Terrilactibacillus</taxon>
    </lineage>
</organism>
<dbReference type="InterPro" id="IPR036852">
    <property type="entry name" value="Peptidase_S8/S53_dom_sf"/>
</dbReference>
<dbReference type="Proteomes" id="UP000440978">
    <property type="component" value="Unassembled WGS sequence"/>
</dbReference>
<dbReference type="EMBL" id="WNHB01000010">
    <property type="protein sequence ID" value="MTT31896.1"/>
    <property type="molecule type" value="Genomic_DNA"/>
</dbReference>
<accession>A0A6N8CUQ6</accession>
<dbReference type="RefSeq" id="WP_329602823.1">
    <property type="nucleotide sequence ID" value="NZ_WNHB01000010.1"/>
</dbReference>
<comment type="caution">
    <text evidence="2">The sequence shown here is derived from an EMBL/GenBank/DDBJ whole genome shotgun (WGS) entry which is preliminary data.</text>
</comment>
<dbReference type="Gene3D" id="3.40.50.200">
    <property type="entry name" value="Peptidase S8/S53 domain"/>
    <property type="match status" value="1"/>
</dbReference>
<dbReference type="GO" id="GO:0004252">
    <property type="term" value="F:serine-type endopeptidase activity"/>
    <property type="evidence" value="ECO:0007669"/>
    <property type="project" value="InterPro"/>
</dbReference>
<dbReference type="SUPFAM" id="SSF52743">
    <property type="entry name" value="Subtilisin-like"/>
    <property type="match status" value="1"/>
</dbReference>
<reference evidence="2 3" key="1">
    <citation type="submission" date="2019-11" db="EMBL/GenBank/DDBJ databases">
        <title>Terrilactibacillus tamarindus sp. nov. BCM23-1 isolated from bark of Tamarindus indica.</title>
        <authorList>
            <person name="Kingkaew E."/>
            <person name="Tanasupawat S."/>
        </authorList>
    </citation>
    <scope>NUCLEOTIDE SEQUENCE [LARGE SCALE GENOMIC DNA]</scope>
    <source>
        <strain evidence="2 3">BCM23-1</strain>
    </source>
</reference>
<dbReference type="Pfam" id="PF00082">
    <property type="entry name" value="Peptidase_S8"/>
    <property type="match status" value="1"/>
</dbReference>